<keyword evidence="11" id="KW-0449">Lipoprotein</keyword>
<dbReference type="InterPro" id="IPR018323">
    <property type="entry name" value="OM_lipoprot_carrier_LolA_Pbac"/>
</dbReference>
<evidence type="ECO:0000256" key="3">
    <source>
        <dbReference type="ARBA" id="ARBA00011245"/>
    </source>
</evidence>
<evidence type="ECO:0000313" key="11">
    <source>
        <dbReference type="EMBL" id="RMA81270.1"/>
    </source>
</evidence>
<evidence type="ECO:0000256" key="4">
    <source>
        <dbReference type="ARBA" id="ARBA00014035"/>
    </source>
</evidence>
<dbReference type="PANTHER" id="PTHR35869">
    <property type="entry name" value="OUTER-MEMBRANE LIPOPROTEIN CARRIER PROTEIN"/>
    <property type="match status" value="1"/>
</dbReference>
<organism evidence="11 12">
    <name type="scientific">Umboniibacter marinipuniceus</name>
    <dbReference type="NCBI Taxonomy" id="569599"/>
    <lineage>
        <taxon>Bacteria</taxon>
        <taxon>Pseudomonadati</taxon>
        <taxon>Pseudomonadota</taxon>
        <taxon>Gammaproteobacteria</taxon>
        <taxon>Cellvibrionales</taxon>
        <taxon>Cellvibrionaceae</taxon>
        <taxon>Umboniibacter</taxon>
    </lineage>
</organism>
<dbReference type="CDD" id="cd16325">
    <property type="entry name" value="LolA"/>
    <property type="match status" value="1"/>
</dbReference>
<dbReference type="Pfam" id="PF03548">
    <property type="entry name" value="LolA"/>
    <property type="match status" value="1"/>
</dbReference>
<gene>
    <name evidence="10" type="primary">lolA</name>
    <name evidence="11" type="ORF">DFR27_1079</name>
</gene>
<evidence type="ECO:0000256" key="8">
    <source>
        <dbReference type="ARBA" id="ARBA00022927"/>
    </source>
</evidence>
<keyword evidence="9 10" id="KW-0143">Chaperone</keyword>
<dbReference type="NCBIfam" id="TIGR00547">
    <property type="entry name" value="lolA"/>
    <property type="match status" value="1"/>
</dbReference>
<dbReference type="GO" id="GO:0044874">
    <property type="term" value="P:lipoprotein localization to outer membrane"/>
    <property type="evidence" value="ECO:0007669"/>
    <property type="project" value="UniProtKB-UniRule"/>
</dbReference>
<dbReference type="InterPro" id="IPR029046">
    <property type="entry name" value="LolA/LolB/LppX"/>
</dbReference>
<dbReference type="Proteomes" id="UP000267187">
    <property type="component" value="Unassembled WGS sequence"/>
</dbReference>
<evidence type="ECO:0000256" key="2">
    <source>
        <dbReference type="ARBA" id="ARBA00007615"/>
    </source>
</evidence>
<keyword evidence="8 10" id="KW-0653">Protein transport</keyword>
<evidence type="ECO:0000256" key="9">
    <source>
        <dbReference type="ARBA" id="ARBA00023186"/>
    </source>
</evidence>
<evidence type="ECO:0000256" key="10">
    <source>
        <dbReference type="HAMAP-Rule" id="MF_00240"/>
    </source>
</evidence>
<evidence type="ECO:0000256" key="6">
    <source>
        <dbReference type="ARBA" id="ARBA00022729"/>
    </source>
</evidence>
<dbReference type="SUPFAM" id="SSF89392">
    <property type="entry name" value="Prokaryotic lipoproteins and lipoprotein localization factors"/>
    <property type="match status" value="1"/>
</dbReference>
<comment type="function">
    <text evidence="10">Participates in the translocation of lipoproteins from the inner membrane to the outer membrane. Only forms a complex with a lipoprotein if the residue after the N-terminal Cys is not an aspartate (The Asp acts as a targeting signal to indicate that the lipoprotein should stay in the inner membrane).</text>
</comment>
<dbReference type="Gene3D" id="2.50.20.10">
    <property type="entry name" value="Lipoprotein localisation LolA/LolB/LppX"/>
    <property type="match status" value="1"/>
</dbReference>
<dbReference type="EMBL" id="REFJ01000002">
    <property type="protein sequence ID" value="RMA81270.1"/>
    <property type="molecule type" value="Genomic_DNA"/>
</dbReference>
<keyword evidence="12" id="KW-1185">Reference proteome</keyword>
<feature type="signal peptide" evidence="10">
    <location>
        <begin position="1"/>
        <end position="21"/>
    </location>
</feature>
<comment type="similarity">
    <text evidence="2 10">Belongs to the LolA family.</text>
</comment>
<dbReference type="PANTHER" id="PTHR35869:SF1">
    <property type="entry name" value="OUTER-MEMBRANE LIPOPROTEIN CARRIER PROTEIN"/>
    <property type="match status" value="1"/>
</dbReference>
<dbReference type="GO" id="GO:0042953">
    <property type="term" value="P:lipoprotein transport"/>
    <property type="evidence" value="ECO:0007669"/>
    <property type="project" value="InterPro"/>
</dbReference>
<dbReference type="InterPro" id="IPR004564">
    <property type="entry name" value="OM_lipoprot_carrier_LolA-like"/>
</dbReference>
<dbReference type="AlphaFoldDB" id="A0A3M0A8T2"/>
<feature type="chain" id="PRO_5018342674" description="Outer-membrane lipoprotein carrier protein" evidence="10">
    <location>
        <begin position="22"/>
        <end position="199"/>
    </location>
</feature>
<keyword evidence="5 10" id="KW-0813">Transport</keyword>
<accession>A0A3M0A8T2</accession>
<comment type="subunit">
    <text evidence="3 10">Monomer.</text>
</comment>
<evidence type="ECO:0000256" key="1">
    <source>
        <dbReference type="ARBA" id="ARBA00004418"/>
    </source>
</evidence>
<proteinExistence type="inferred from homology"/>
<comment type="caution">
    <text evidence="11">The sequence shown here is derived from an EMBL/GenBank/DDBJ whole genome shotgun (WGS) entry which is preliminary data.</text>
</comment>
<evidence type="ECO:0000256" key="7">
    <source>
        <dbReference type="ARBA" id="ARBA00022764"/>
    </source>
</evidence>
<evidence type="ECO:0000313" key="12">
    <source>
        <dbReference type="Proteomes" id="UP000267187"/>
    </source>
</evidence>
<keyword evidence="7 10" id="KW-0574">Periplasm</keyword>
<name>A0A3M0A8T2_9GAMM</name>
<comment type="subcellular location">
    <subcellularLocation>
        <location evidence="1 10">Periplasm</location>
    </subcellularLocation>
</comment>
<evidence type="ECO:0000256" key="5">
    <source>
        <dbReference type="ARBA" id="ARBA00022448"/>
    </source>
</evidence>
<dbReference type="HAMAP" id="MF_00240">
    <property type="entry name" value="LolA"/>
    <property type="match status" value="1"/>
</dbReference>
<sequence length="199" mass="22057" precursor="true">MLLRILSMTLLVSFSVANSVAEDLNLDELLAKHQAFSARFEQLSFDENGELMAESAGTASLASGQRLRWETTSPWPQLLVVNNTTVWLYDPDLEQASYRTVDTTSPVNPALLFNANTDAIKAVFDISEIENGFRFTPLESSQFSLIELIQDGNLIAGLNYVDLIGQRTEVSFFQHNYSVPSDELFEFVPPEGVEVVTGG</sequence>
<dbReference type="GO" id="GO:0030288">
    <property type="term" value="C:outer membrane-bounded periplasmic space"/>
    <property type="evidence" value="ECO:0007669"/>
    <property type="project" value="TreeGrafter"/>
</dbReference>
<reference evidence="11 12" key="1">
    <citation type="submission" date="2018-10" db="EMBL/GenBank/DDBJ databases">
        <title>Genomic Encyclopedia of Type Strains, Phase IV (KMG-IV): sequencing the most valuable type-strain genomes for metagenomic binning, comparative biology and taxonomic classification.</title>
        <authorList>
            <person name="Goeker M."/>
        </authorList>
    </citation>
    <scope>NUCLEOTIDE SEQUENCE [LARGE SCALE GENOMIC DNA]</scope>
    <source>
        <strain evidence="11 12">DSM 25080</strain>
    </source>
</reference>
<keyword evidence="6 10" id="KW-0732">Signal</keyword>
<protein>
    <recommendedName>
        <fullName evidence="4 10">Outer-membrane lipoprotein carrier protein</fullName>
    </recommendedName>
</protein>